<dbReference type="InterPro" id="IPR045384">
    <property type="entry name" value="DUF6527"/>
</dbReference>
<sequence length="88" mass="9556">MKVEPILNGSVHTHLFFCPGCNTAHGFSDKVHTYNGDGNKPTIRASLLIGSQGGAKYLCHSFVRDGKIQFLSDCTHKLAGQTVELPEL</sequence>
<dbReference type="EMBL" id="FZOQ01000014">
    <property type="protein sequence ID" value="SNS81178.1"/>
    <property type="molecule type" value="Genomic_DNA"/>
</dbReference>
<evidence type="ECO:0000313" key="1">
    <source>
        <dbReference type="EMBL" id="SNS81178.1"/>
    </source>
</evidence>
<organism evidence="1 2">
    <name type="scientific">Pontibacter ummariensis</name>
    <dbReference type="NCBI Taxonomy" id="1610492"/>
    <lineage>
        <taxon>Bacteria</taxon>
        <taxon>Pseudomonadati</taxon>
        <taxon>Bacteroidota</taxon>
        <taxon>Cytophagia</taxon>
        <taxon>Cytophagales</taxon>
        <taxon>Hymenobacteraceae</taxon>
        <taxon>Pontibacter</taxon>
    </lineage>
</organism>
<gene>
    <name evidence="1" type="ORF">SAMN06296052_1143</name>
</gene>
<dbReference type="OrthoDB" id="5196042at2"/>
<proteinExistence type="predicted"/>
<evidence type="ECO:0008006" key="3">
    <source>
        <dbReference type="Google" id="ProtNLM"/>
    </source>
</evidence>
<dbReference type="AlphaFoldDB" id="A0A239HJE8"/>
<dbReference type="RefSeq" id="WP_089320048.1">
    <property type="nucleotide sequence ID" value="NZ_FZOQ01000014.1"/>
</dbReference>
<dbReference type="Proteomes" id="UP000198432">
    <property type="component" value="Unassembled WGS sequence"/>
</dbReference>
<reference evidence="2" key="1">
    <citation type="submission" date="2017-06" db="EMBL/GenBank/DDBJ databases">
        <authorList>
            <person name="Varghese N."/>
            <person name="Submissions S."/>
        </authorList>
    </citation>
    <scope>NUCLEOTIDE SEQUENCE [LARGE SCALE GENOMIC DNA]</scope>
    <source>
        <strain evidence="2">NKM1</strain>
    </source>
</reference>
<keyword evidence="2" id="KW-1185">Reference proteome</keyword>
<name>A0A239HJE8_9BACT</name>
<evidence type="ECO:0000313" key="2">
    <source>
        <dbReference type="Proteomes" id="UP000198432"/>
    </source>
</evidence>
<dbReference type="Pfam" id="PF20137">
    <property type="entry name" value="BubE"/>
    <property type="match status" value="1"/>
</dbReference>
<protein>
    <recommendedName>
        <fullName evidence="3">Ammonia monooxygenase</fullName>
    </recommendedName>
</protein>
<accession>A0A239HJE8</accession>